<dbReference type="RefSeq" id="WP_167838790.1">
    <property type="nucleotide sequence ID" value="NZ_CP047616.1"/>
</dbReference>
<name>A0A6H0UL66_9LACT</name>
<proteinExistence type="predicted"/>
<dbReference type="PANTHER" id="PTHR37816">
    <property type="entry name" value="YALI0E33011P"/>
    <property type="match status" value="1"/>
</dbReference>
<dbReference type="Proteomes" id="UP000501945">
    <property type="component" value="Chromosome"/>
</dbReference>
<dbReference type="InterPro" id="IPR052922">
    <property type="entry name" value="Cytidylate_Kinase-2"/>
</dbReference>
<protein>
    <submittedName>
        <fullName evidence="1">Uncharacterized protein</fullName>
    </submittedName>
</protein>
<evidence type="ECO:0000313" key="2">
    <source>
        <dbReference type="Proteomes" id="UP000501945"/>
    </source>
</evidence>
<organism evidence="1 2">
    <name type="scientific">Pseudolactococcus raffinolactis</name>
    <dbReference type="NCBI Taxonomy" id="1366"/>
    <lineage>
        <taxon>Bacteria</taxon>
        <taxon>Bacillati</taxon>
        <taxon>Bacillota</taxon>
        <taxon>Bacilli</taxon>
        <taxon>Lactobacillales</taxon>
        <taxon>Streptococcaceae</taxon>
        <taxon>Pseudolactococcus</taxon>
    </lineage>
</organism>
<evidence type="ECO:0000313" key="1">
    <source>
        <dbReference type="EMBL" id="QIW53969.1"/>
    </source>
</evidence>
<dbReference type="InterPro" id="IPR027417">
    <property type="entry name" value="P-loop_NTPase"/>
</dbReference>
<dbReference type="EMBL" id="CP047616">
    <property type="protein sequence ID" value="QIW53969.1"/>
    <property type="molecule type" value="Genomic_DNA"/>
</dbReference>
<dbReference type="SUPFAM" id="SSF52540">
    <property type="entry name" value="P-loop containing nucleoside triphosphate hydrolases"/>
    <property type="match status" value="1"/>
</dbReference>
<reference evidence="1 2" key="1">
    <citation type="submission" date="2019-12" db="EMBL/GenBank/DDBJ databases">
        <title>Whole genome sequences of Lactococcus raffinolactis strains isolated from sewage.</title>
        <authorList>
            <person name="Ybazeta G."/>
            <person name="Ross M."/>
            <person name="Brabant-Kirwan D."/>
            <person name="Saleh M."/>
            <person name="Dillon J.A."/>
            <person name="Splinter K."/>
            <person name="Nokhbeh R."/>
        </authorList>
    </citation>
    <scope>NUCLEOTIDE SEQUENCE [LARGE SCALE GENOMIC DNA]</scope>
    <source>
        <strain evidence="1 2">Lr_19_5</strain>
    </source>
</reference>
<dbReference type="Gene3D" id="3.40.50.300">
    <property type="entry name" value="P-loop containing nucleotide triphosphate hydrolases"/>
    <property type="match status" value="1"/>
</dbReference>
<gene>
    <name evidence="1" type="ORF">GU336_07345</name>
</gene>
<accession>A0A6H0UL66</accession>
<dbReference type="AlphaFoldDB" id="A0A6H0UL66"/>
<sequence length="173" mass="20480">MEKIIVIGISGAGKSVLSRKIGRKLQLPVYHLDDFFHLPGGEMLNRDAFVAQQEDMMTTDQWLIDGNYAGTLPMRLAQADTVIWLDFPSKLNTLRVIKRSWRFRQDKSTRPDMPDYFEEQMFDKDYWQFLKFVWTFNKKVRPYIVSTLENRPKTAKLIILKNRRQVTKFMAKL</sequence>
<dbReference type="PANTHER" id="PTHR37816:SF3">
    <property type="entry name" value="MODULATES DNA TOPOLOGY"/>
    <property type="match status" value="1"/>
</dbReference>